<keyword evidence="1" id="KW-0812">Transmembrane</keyword>
<feature type="transmembrane region" description="Helical" evidence="1">
    <location>
        <begin position="7"/>
        <end position="27"/>
    </location>
</feature>
<evidence type="ECO:0000313" key="3">
    <source>
        <dbReference type="Proteomes" id="UP000838324"/>
    </source>
</evidence>
<name>A0ABM9CRI0_9BACL</name>
<organism evidence="2 3">
    <name type="scientific">Paenibacillus auburnensis</name>
    <dbReference type="NCBI Taxonomy" id="2905649"/>
    <lineage>
        <taxon>Bacteria</taxon>
        <taxon>Bacillati</taxon>
        <taxon>Bacillota</taxon>
        <taxon>Bacilli</taxon>
        <taxon>Bacillales</taxon>
        <taxon>Paenibacillaceae</taxon>
        <taxon>Paenibacillus</taxon>
    </lineage>
</organism>
<protein>
    <submittedName>
        <fullName evidence="2">Negative regulatory protein YxlD</fullName>
    </submittedName>
</protein>
<reference evidence="2" key="1">
    <citation type="submission" date="2022-01" db="EMBL/GenBank/DDBJ databases">
        <authorList>
            <person name="Criscuolo A."/>
        </authorList>
    </citation>
    <scope>NUCLEOTIDE SEQUENCE</scope>
    <source>
        <strain evidence="2">CIP111892</strain>
    </source>
</reference>
<feature type="transmembrane region" description="Helical" evidence="1">
    <location>
        <begin position="39"/>
        <end position="63"/>
    </location>
</feature>
<proteinExistence type="predicted"/>
<keyword evidence="1" id="KW-1133">Transmembrane helix</keyword>
<accession>A0ABM9CRI0</accession>
<evidence type="ECO:0000313" key="2">
    <source>
        <dbReference type="EMBL" id="CAH1222386.1"/>
    </source>
</evidence>
<dbReference type="Proteomes" id="UP000838324">
    <property type="component" value="Unassembled WGS sequence"/>
</dbReference>
<evidence type="ECO:0000256" key="1">
    <source>
        <dbReference type="SAM" id="Phobius"/>
    </source>
</evidence>
<dbReference type="RefSeq" id="WP_054943421.1">
    <property type="nucleotide sequence ID" value="NZ_CAKMMG010000011.1"/>
</dbReference>
<sequence length="73" mass="8642">MKELQDVPYWLWACIAAVLLLQGTWLFRDARKRDKGRMAWFWGLWGLTGAPTPIIVYLLVVILPDRWRTGQKR</sequence>
<gene>
    <name evidence="2" type="primary">yxlD</name>
    <name evidence="2" type="ORF">PAECIP111892_05147</name>
</gene>
<dbReference type="EMBL" id="CAKMMG010000011">
    <property type="protein sequence ID" value="CAH1222386.1"/>
    <property type="molecule type" value="Genomic_DNA"/>
</dbReference>
<keyword evidence="1" id="KW-0472">Membrane</keyword>
<comment type="caution">
    <text evidence="2">The sequence shown here is derived from an EMBL/GenBank/DDBJ whole genome shotgun (WGS) entry which is preliminary data.</text>
</comment>
<keyword evidence="3" id="KW-1185">Reference proteome</keyword>